<dbReference type="PANTHER" id="PTHR35089:SF1">
    <property type="entry name" value="CHAPERONE PROTEIN SKP"/>
    <property type="match status" value="1"/>
</dbReference>
<evidence type="ECO:0000256" key="3">
    <source>
        <dbReference type="SAM" id="Coils"/>
    </source>
</evidence>
<dbReference type="PANTHER" id="PTHR35089">
    <property type="entry name" value="CHAPERONE PROTEIN SKP"/>
    <property type="match status" value="1"/>
</dbReference>
<proteinExistence type="inferred from homology"/>
<dbReference type="InterPro" id="IPR024930">
    <property type="entry name" value="Skp_dom_sf"/>
</dbReference>
<dbReference type="GO" id="GO:0050821">
    <property type="term" value="P:protein stabilization"/>
    <property type="evidence" value="ECO:0007669"/>
    <property type="project" value="TreeGrafter"/>
</dbReference>
<keyword evidence="3" id="KW-0175">Coiled coil</keyword>
<evidence type="ECO:0000313" key="5">
    <source>
        <dbReference type="EMBL" id="PWJ91217.1"/>
    </source>
</evidence>
<dbReference type="InterPro" id="IPR005632">
    <property type="entry name" value="Chaperone_Skp"/>
</dbReference>
<comment type="caution">
    <text evidence="5">The sequence shown here is derived from an EMBL/GenBank/DDBJ whole genome shotgun (WGS) entry which is preliminary data.</text>
</comment>
<dbReference type="Pfam" id="PF03938">
    <property type="entry name" value="OmpH"/>
    <property type="match status" value="1"/>
</dbReference>
<name>A0AA45C6B3_9BACT</name>
<evidence type="ECO:0000256" key="1">
    <source>
        <dbReference type="ARBA" id="ARBA00009091"/>
    </source>
</evidence>
<gene>
    <name evidence="5" type="ORF">C7380_11119</name>
</gene>
<protein>
    <submittedName>
        <fullName evidence="5">Periplasmic chaperone for outer membrane proteins Skp</fullName>
    </submittedName>
</protein>
<dbReference type="SUPFAM" id="SSF111384">
    <property type="entry name" value="OmpH-like"/>
    <property type="match status" value="1"/>
</dbReference>
<reference evidence="5 6" key="1">
    <citation type="submission" date="2018-05" db="EMBL/GenBank/DDBJ databases">
        <title>Genomic Encyclopedia of Type Strains, Phase IV (KMG-IV): sequencing the most valuable type-strain genomes for metagenomic binning, comparative biology and taxonomic classification.</title>
        <authorList>
            <person name="Goeker M."/>
        </authorList>
    </citation>
    <scope>NUCLEOTIDE SEQUENCE [LARGE SCALE GENOMIC DNA]</scope>
    <source>
        <strain evidence="5 6">DSM 24906</strain>
    </source>
</reference>
<feature type="signal peptide" evidence="4">
    <location>
        <begin position="1"/>
        <end position="21"/>
    </location>
</feature>
<evidence type="ECO:0000256" key="4">
    <source>
        <dbReference type="SAM" id="SignalP"/>
    </source>
</evidence>
<evidence type="ECO:0000256" key="2">
    <source>
        <dbReference type="ARBA" id="ARBA00022729"/>
    </source>
</evidence>
<dbReference type="GO" id="GO:0005829">
    <property type="term" value="C:cytosol"/>
    <property type="evidence" value="ECO:0007669"/>
    <property type="project" value="TreeGrafter"/>
</dbReference>
<dbReference type="Gene3D" id="3.30.910.20">
    <property type="entry name" value="Skp domain"/>
    <property type="match status" value="1"/>
</dbReference>
<keyword evidence="6" id="KW-1185">Reference proteome</keyword>
<dbReference type="Proteomes" id="UP000245921">
    <property type="component" value="Unassembled WGS sequence"/>
</dbReference>
<comment type="similarity">
    <text evidence="1">Belongs to the Skp family.</text>
</comment>
<dbReference type="AlphaFoldDB" id="A0AA45C6B3"/>
<feature type="chain" id="PRO_5041278710" evidence="4">
    <location>
        <begin position="22"/>
        <end position="157"/>
    </location>
</feature>
<dbReference type="GO" id="GO:0051082">
    <property type="term" value="F:unfolded protein binding"/>
    <property type="evidence" value="ECO:0007669"/>
    <property type="project" value="InterPro"/>
</dbReference>
<keyword evidence="2 4" id="KW-0732">Signal</keyword>
<dbReference type="RefSeq" id="WP_109605041.1">
    <property type="nucleotide sequence ID" value="NZ_QGGI01000011.1"/>
</dbReference>
<sequence>MNKKVVVLFSLLMALFSLSFAANLESLKIGYVDFQVLTENTTKWKSLQEDYKNDFDFYQNKISKMEEEFKNFQATNPSQQELQRRAQDLQVKVNQYQSTIQEEYGNKTNKLLQEIRDIAAQYGKENGFDIVLYDQGVIYASEKIDITEKVIEYVNNK</sequence>
<dbReference type="SMART" id="SM00935">
    <property type="entry name" value="OmpH"/>
    <property type="match status" value="1"/>
</dbReference>
<feature type="coiled-coil region" evidence="3">
    <location>
        <begin position="48"/>
        <end position="99"/>
    </location>
</feature>
<evidence type="ECO:0000313" key="6">
    <source>
        <dbReference type="Proteomes" id="UP000245921"/>
    </source>
</evidence>
<organism evidence="5 6">
    <name type="scientific">Oceanotoga teriensis</name>
    <dbReference type="NCBI Taxonomy" id="515440"/>
    <lineage>
        <taxon>Bacteria</taxon>
        <taxon>Thermotogati</taxon>
        <taxon>Thermotogota</taxon>
        <taxon>Thermotogae</taxon>
        <taxon>Petrotogales</taxon>
        <taxon>Petrotogaceae</taxon>
        <taxon>Oceanotoga</taxon>
    </lineage>
</organism>
<accession>A0AA45C6B3</accession>
<dbReference type="EMBL" id="QGGI01000011">
    <property type="protein sequence ID" value="PWJ91217.1"/>
    <property type="molecule type" value="Genomic_DNA"/>
</dbReference>